<dbReference type="AlphaFoldDB" id="A0A848K671"/>
<organism evidence="2 3">
    <name type="scientific">Antrihabitans stalactiti</name>
    <dbReference type="NCBI Taxonomy" id="2584121"/>
    <lineage>
        <taxon>Bacteria</taxon>
        <taxon>Bacillati</taxon>
        <taxon>Actinomycetota</taxon>
        <taxon>Actinomycetes</taxon>
        <taxon>Mycobacteriales</taxon>
        <taxon>Nocardiaceae</taxon>
        <taxon>Antrihabitans</taxon>
    </lineage>
</organism>
<reference evidence="2 3" key="2">
    <citation type="submission" date="2020-06" db="EMBL/GenBank/DDBJ databases">
        <title>Antribacter stalactiti gen. nov., sp. nov., a new member of the family Nacardiaceae isolated from a cave.</title>
        <authorList>
            <person name="Kim I.S."/>
        </authorList>
    </citation>
    <scope>NUCLEOTIDE SEQUENCE [LARGE SCALE GENOMIC DNA]</scope>
    <source>
        <strain evidence="2 3">YC2-7</strain>
    </source>
</reference>
<comment type="caution">
    <text evidence="2">The sequence shown here is derived from an EMBL/GenBank/DDBJ whole genome shotgun (WGS) entry which is preliminary data.</text>
</comment>
<dbReference type="RefSeq" id="WP_169584587.1">
    <property type="nucleotide sequence ID" value="NZ_VCQU01000001.1"/>
</dbReference>
<gene>
    <name evidence="2" type="ORF">FGL95_02470</name>
</gene>
<feature type="region of interest" description="Disordered" evidence="1">
    <location>
        <begin position="234"/>
        <end position="259"/>
    </location>
</feature>
<evidence type="ECO:0000256" key="1">
    <source>
        <dbReference type="SAM" id="MobiDB-lite"/>
    </source>
</evidence>
<feature type="compositionally biased region" description="Low complexity" evidence="1">
    <location>
        <begin position="246"/>
        <end position="259"/>
    </location>
</feature>
<feature type="compositionally biased region" description="Basic and acidic residues" evidence="1">
    <location>
        <begin position="235"/>
        <end position="245"/>
    </location>
</feature>
<dbReference type="Proteomes" id="UP000535543">
    <property type="component" value="Unassembled WGS sequence"/>
</dbReference>
<protein>
    <submittedName>
        <fullName evidence="2">Uncharacterized protein</fullName>
    </submittedName>
</protein>
<evidence type="ECO:0000313" key="3">
    <source>
        <dbReference type="Proteomes" id="UP000535543"/>
    </source>
</evidence>
<name>A0A848K671_9NOCA</name>
<keyword evidence="3" id="KW-1185">Reference proteome</keyword>
<accession>A0A848K671</accession>
<evidence type="ECO:0000313" key="2">
    <source>
        <dbReference type="EMBL" id="NMN93899.1"/>
    </source>
</evidence>
<dbReference type="EMBL" id="VCQU01000001">
    <property type="protein sequence ID" value="NMN93899.1"/>
    <property type="molecule type" value="Genomic_DNA"/>
</dbReference>
<sequence>MPTSGSAARQIVTQAARQLELPIPPAVVDGFAEADRLARECGALVATHDQLAGAVLAAIRAGRDPAVDKAVRIAQLGVQLGLQSFGERGRAEADALVAGVLIQHSDELLEQWRGDLEADGEALVHAATALPTTDLDDTRSVLRAGADALAAWTAAVEAVARFDLATTGFATLAGLQRIDTSGHRHRVLRFAAVDLDTAEQIEADTGGRAPTAWNVACSGATPALPTVSEFRRRRSALDQERRDRAAAAVEAAAHPRASV</sequence>
<reference evidence="2 3" key="1">
    <citation type="submission" date="2019-05" db="EMBL/GenBank/DDBJ databases">
        <authorList>
            <person name="Lee S.D."/>
        </authorList>
    </citation>
    <scope>NUCLEOTIDE SEQUENCE [LARGE SCALE GENOMIC DNA]</scope>
    <source>
        <strain evidence="2 3">YC2-7</strain>
    </source>
</reference>
<proteinExistence type="predicted"/>